<evidence type="ECO:0000313" key="7">
    <source>
        <dbReference type="EMBL" id="GAA4311972.1"/>
    </source>
</evidence>
<evidence type="ECO:0000313" key="8">
    <source>
        <dbReference type="Proteomes" id="UP001501207"/>
    </source>
</evidence>
<feature type="transmembrane region" description="Helical" evidence="6">
    <location>
        <begin position="237"/>
        <end position="260"/>
    </location>
</feature>
<dbReference type="Proteomes" id="UP001501207">
    <property type="component" value="Unassembled WGS sequence"/>
</dbReference>
<keyword evidence="5 6" id="KW-0472">Membrane</keyword>
<feature type="transmembrane region" description="Helical" evidence="6">
    <location>
        <begin position="120"/>
        <end position="140"/>
    </location>
</feature>
<feature type="transmembrane region" description="Helical" evidence="6">
    <location>
        <begin position="207"/>
        <end position="225"/>
    </location>
</feature>
<keyword evidence="3 6" id="KW-0812">Transmembrane</keyword>
<feature type="transmembrane region" description="Helical" evidence="6">
    <location>
        <begin position="272"/>
        <end position="294"/>
    </location>
</feature>
<dbReference type="EMBL" id="BAABFN010000005">
    <property type="protein sequence ID" value="GAA4311972.1"/>
    <property type="molecule type" value="Genomic_DNA"/>
</dbReference>
<evidence type="ECO:0000256" key="2">
    <source>
        <dbReference type="ARBA" id="ARBA00022475"/>
    </source>
</evidence>
<evidence type="ECO:0000256" key="4">
    <source>
        <dbReference type="ARBA" id="ARBA00022989"/>
    </source>
</evidence>
<organism evidence="7 8">
    <name type="scientific">Compostibacter hankyongensis</name>
    <dbReference type="NCBI Taxonomy" id="1007089"/>
    <lineage>
        <taxon>Bacteria</taxon>
        <taxon>Pseudomonadati</taxon>
        <taxon>Bacteroidota</taxon>
        <taxon>Chitinophagia</taxon>
        <taxon>Chitinophagales</taxon>
        <taxon>Chitinophagaceae</taxon>
        <taxon>Compostibacter</taxon>
    </lineage>
</organism>
<accession>A0ABP8FVV2</accession>
<keyword evidence="2" id="KW-1003">Cell membrane</keyword>
<evidence type="ECO:0000256" key="5">
    <source>
        <dbReference type="ARBA" id="ARBA00023136"/>
    </source>
</evidence>
<dbReference type="PANTHER" id="PTHR30213">
    <property type="entry name" value="INNER MEMBRANE PROTEIN YHJD"/>
    <property type="match status" value="1"/>
</dbReference>
<dbReference type="PANTHER" id="PTHR30213:SF0">
    <property type="entry name" value="UPF0761 MEMBRANE PROTEIN YIHY"/>
    <property type="match status" value="1"/>
</dbReference>
<dbReference type="InterPro" id="IPR017039">
    <property type="entry name" value="Virul_fac_BrkB"/>
</dbReference>
<dbReference type="RefSeq" id="WP_344979071.1">
    <property type="nucleotide sequence ID" value="NZ_BAABFN010000005.1"/>
</dbReference>
<gene>
    <name evidence="7" type="ORF">GCM10023143_21370</name>
</gene>
<dbReference type="PIRSF" id="PIRSF035875">
    <property type="entry name" value="RNase_BN"/>
    <property type="match status" value="1"/>
</dbReference>
<comment type="subcellular location">
    <subcellularLocation>
        <location evidence="1">Cell membrane</location>
        <topology evidence="1">Multi-pass membrane protein</topology>
    </subcellularLocation>
</comment>
<proteinExistence type="predicted"/>
<evidence type="ECO:0000256" key="1">
    <source>
        <dbReference type="ARBA" id="ARBA00004651"/>
    </source>
</evidence>
<feature type="transmembrane region" description="Helical" evidence="6">
    <location>
        <begin position="161"/>
        <end position="187"/>
    </location>
</feature>
<keyword evidence="8" id="KW-1185">Reference proteome</keyword>
<reference evidence="8" key="1">
    <citation type="journal article" date="2019" name="Int. J. Syst. Evol. Microbiol.">
        <title>The Global Catalogue of Microorganisms (GCM) 10K type strain sequencing project: providing services to taxonomists for standard genome sequencing and annotation.</title>
        <authorList>
            <consortium name="The Broad Institute Genomics Platform"/>
            <consortium name="The Broad Institute Genome Sequencing Center for Infectious Disease"/>
            <person name="Wu L."/>
            <person name="Ma J."/>
        </authorList>
    </citation>
    <scope>NUCLEOTIDE SEQUENCE [LARGE SCALE GENOMIC DNA]</scope>
    <source>
        <strain evidence="8">JCM 17664</strain>
    </source>
</reference>
<dbReference type="Pfam" id="PF03631">
    <property type="entry name" value="Virul_fac_BrkB"/>
    <property type="match status" value="1"/>
</dbReference>
<dbReference type="NCBIfam" id="TIGR00765">
    <property type="entry name" value="yihY_not_rbn"/>
    <property type="match status" value="1"/>
</dbReference>
<feature type="transmembrane region" description="Helical" evidence="6">
    <location>
        <begin position="54"/>
        <end position="79"/>
    </location>
</feature>
<protein>
    <submittedName>
        <fullName evidence="7">YihY/virulence factor BrkB family protein</fullName>
    </submittedName>
</protein>
<comment type="caution">
    <text evidence="7">The sequence shown here is derived from an EMBL/GenBank/DDBJ whole genome shotgun (WGS) entry which is preliminary data.</text>
</comment>
<evidence type="ECO:0000256" key="6">
    <source>
        <dbReference type="SAM" id="Phobius"/>
    </source>
</evidence>
<evidence type="ECO:0000256" key="3">
    <source>
        <dbReference type="ARBA" id="ARBA00022692"/>
    </source>
</evidence>
<keyword evidence="4 6" id="KW-1133">Transmembrane helix</keyword>
<sequence length="319" mass="36519">MLNLKKILLGWKPVYGVVQKSKRLVLPGFEGIPLYDAISFFFQEIKKDRLTDRAAAISFNFLLAIPPTCMFLFTLLPYIPLKNTESTIYQVLADITPNMSTYQIIHDVVYDFLNTQRTGLLSLAFFLGIFSSSNAVIGIMHSFDKGHITFRTRTAFQRRWMAIRLTLLLLLVVVVSLCLIIGQRAIFQYLFDWLGVTNTLFIFSVNLTRWLIIILLFFTIISAIYTYGPATQKRWKFITAGSTLATILIILTTLGFSYFVNHFNSYNRIYGSIGSILVLMLWIFLNSLVLLIGFELNASIEMVRATADRRIAAEEKERI</sequence>
<name>A0ABP8FVV2_9BACT</name>